<dbReference type="Proteomes" id="UP000019140">
    <property type="component" value="Unassembled WGS sequence"/>
</dbReference>
<dbReference type="Pfam" id="PF01042">
    <property type="entry name" value="Ribonuc_L-PSP"/>
    <property type="match status" value="1"/>
</dbReference>
<dbReference type="GO" id="GO:0019239">
    <property type="term" value="F:deaminase activity"/>
    <property type="evidence" value="ECO:0007669"/>
    <property type="project" value="TreeGrafter"/>
</dbReference>
<dbReference type="InterPro" id="IPR035959">
    <property type="entry name" value="RutC-like_sf"/>
</dbReference>
<dbReference type="PANTHER" id="PTHR11803">
    <property type="entry name" value="2-IMINOBUTANOATE/2-IMINOPROPANOATE DEAMINASE RIDA"/>
    <property type="match status" value="1"/>
</dbReference>
<dbReference type="AlphaFoldDB" id="W4M391"/>
<sequence length="133" mass="14795">MPRQHFNPDTLAKRVVGGHLLYSHAVSVEGKRMVFVSGQVPRDREGNVVGKGDMEAQIRQVGDNIKVALEAAGATWNDVVKTTTYVTDIDEFFRHMDARMTYFSALPASTTVEINRLSNPDFMVEIEAIAVLE</sequence>
<dbReference type="CDD" id="cd00448">
    <property type="entry name" value="YjgF_YER057c_UK114_family"/>
    <property type="match status" value="1"/>
</dbReference>
<name>W4M391_9BACT</name>
<organism evidence="2 3">
    <name type="scientific">Candidatus Entotheonella gemina</name>
    <dbReference type="NCBI Taxonomy" id="1429439"/>
    <lineage>
        <taxon>Bacteria</taxon>
        <taxon>Pseudomonadati</taxon>
        <taxon>Nitrospinota/Tectimicrobiota group</taxon>
        <taxon>Candidatus Tectimicrobiota</taxon>
        <taxon>Candidatus Entotheonellia</taxon>
        <taxon>Candidatus Entotheonellales</taxon>
        <taxon>Candidatus Entotheonellaceae</taxon>
        <taxon>Candidatus Entotheonella</taxon>
    </lineage>
</organism>
<dbReference type="PANTHER" id="PTHR11803:SF58">
    <property type="entry name" value="PROTEIN HMF1-RELATED"/>
    <property type="match status" value="1"/>
</dbReference>
<accession>W4M391</accession>
<reference evidence="2 3" key="1">
    <citation type="journal article" date="2014" name="Nature">
        <title>An environmental bacterial taxon with a large and distinct metabolic repertoire.</title>
        <authorList>
            <person name="Wilson M.C."/>
            <person name="Mori T."/>
            <person name="Ruckert C."/>
            <person name="Uria A.R."/>
            <person name="Helf M.J."/>
            <person name="Takada K."/>
            <person name="Gernert C."/>
            <person name="Steffens U.A."/>
            <person name="Heycke N."/>
            <person name="Schmitt S."/>
            <person name="Rinke C."/>
            <person name="Helfrich E.J."/>
            <person name="Brachmann A.O."/>
            <person name="Gurgui C."/>
            <person name="Wakimoto T."/>
            <person name="Kracht M."/>
            <person name="Crusemann M."/>
            <person name="Hentschel U."/>
            <person name="Abe I."/>
            <person name="Matsunaga S."/>
            <person name="Kalinowski J."/>
            <person name="Takeyama H."/>
            <person name="Piel J."/>
        </authorList>
    </citation>
    <scope>NUCLEOTIDE SEQUENCE [LARGE SCALE GENOMIC DNA]</scope>
    <source>
        <strain evidence="3">TSY2</strain>
    </source>
</reference>
<dbReference type="PATRIC" id="fig|1429439.4.peg.4912"/>
<gene>
    <name evidence="2" type="ORF">ETSY2_28940</name>
</gene>
<dbReference type="EMBL" id="AZHX01001229">
    <property type="protein sequence ID" value="ETX04416.1"/>
    <property type="molecule type" value="Genomic_DNA"/>
</dbReference>
<evidence type="ECO:0000313" key="3">
    <source>
        <dbReference type="Proteomes" id="UP000019140"/>
    </source>
</evidence>
<protein>
    <submittedName>
        <fullName evidence="2">Uncharacterized protein</fullName>
    </submittedName>
</protein>
<dbReference type="HOGENOM" id="CLU_100715_4_2_7"/>
<dbReference type="InterPro" id="IPR006175">
    <property type="entry name" value="YjgF/YER057c/UK114"/>
</dbReference>
<dbReference type="Gene3D" id="3.30.1330.40">
    <property type="entry name" value="RutC-like"/>
    <property type="match status" value="1"/>
</dbReference>
<keyword evidence="3" id="KW-1185">Reference proteome</keyword>
<dbReference type="GO" id="GO:0005829">
    <property type="term" value="C:cytosol"/>
    <property type="evidence" value="ECO:0007669"/>
    <property type="project" value="TreeGrafter"/>
</dbReference>
<comment type="caution">
    <text evidence="2">The sequence shown here is derived from an EMBL/GenBank/DDBJ whole genome shotgun (WGS) entry which is preliminary data.</text>
</comment>
<evidence type="ECO:0000313" key="2">
    <source>
        <dbReference type="EMBL" id="ETX04416.1"/>
    </source>
</evidence>
<dbReference type="SUPFAM" id="SSF55298">
    <property type="entry name" value="YjgF-like"/>
    <property type="match status" value="1"/>
</dbReference>
<evidence type="ECO:0000256" key="1">
    <source>
        <dbReference type="ARBA" id="ARBA00010552"/>
    </source>
</evidence>
<comment type="similarity">
    <text evidence="1">Belongs to the RutC family.</text>
</comment>
<proteinExistence type="inferred from homology"/>